<proteinExistence type="inferred from homology"/>
<dbReference type="InterPro" id="IPR000873">
    <property type="entry name" value="AMP-dep_synth/lig_dom"/>
</dbReference>
<comment type="similarity">
    <text evidence="1">Belongs to the ATP-dependent AMP-binding enzyme family.</text>
</comment>
<feature type="domain" description="AMP-dependent synthetase/ligase" evidence="3">
    <location>
        <begin position="26"/>
        <end position="330"/>
    </location>
</feature>
<dbReference type="Gene3D" id="3.40.50.12780">
    <property type="entry name" value="N-terminal domain of ligase-like"/>
    <property type="match status" value="1"/>
</dbReference>
<feature type="region of interest" description="Disordered" evidence="2">
    <location>
        <begin position="563"/>
        <end position="587"/>
    </location>
</feature>
<evidence type="ECO:0000313" key="4">
    <source>
        <dbReference type="EMBL" id="MQY03730.1"/>
    </source>
</evidence>
<dbReference type="SUPFAM" id="SSF56801">
    <property type="entry name" value="Acetyl-CoA synthetase-like"/>
    <property type="match status" value="1"/>
</dbReference>
<dbReference type="GO" id="GO:0070566">
    <property type="term" value="F:adenylyltransferase activity"/>
    <property type="evidence" value="ECO:0007669"/>
    <property type="project" value="TreeGrafter"/>
</dbReference>
<dbReference type="GO" id="GO:0005886">
    <property type="term" value="C:plasma membrane"/>
    <property type="evidence" value="ECO:0007669"/>
    <property type="project" value="TreeGrafter"/>
</dbReference>
<dbReference type="RefSeq" id="WP_194293215.1">
    <property type="nucleotide sequence ID" value="NZ_WEGH01000001.1"/>
</dbReference>
<dbReference type="GO" id="GO:0008756">
    <property type="term" value="F:o-succinylbenzoate-CoA ligase activity"/>
    <property type="evidence" value="ECO:0007669"/>
    <property type="project" value="UniProtKB-EC"/>
</dbReference>
<dbReference type="PANTHER" id="PTHR22754">
    <property type="entry name" value="DISCO-INTERACTING PROTEIN 2 DIP2 -RELATED"/>
    <property type="match status" value="1"/>
</dbReference>
<dbReference type="InterPro" id="IPR042099">
    <property type="entry name" value="ANL_N_sf"/>
</dbReference>
<evidence type="ECO:0000313" key="5">
    <source>
        <dbReference type="Proteomes" id="UP000487268"/>
    </source>
</evidence>
<dbReference type="EMBL" id="WEGH01000001">
    <property type="protein sequence ID" value="MQY03730.1"/>
    <property type="molecule type" value="Genomic_DNA"/>
</dbReference>
<dbReference type="Proteomes" id="UP000487268">
    <property type="component" value="Unassembled WGS sequence"/>
</dbReference>
<accession>A0A7K0BRC0</accession>
<dbReference type="EC" id="6.2.1.26" evidence="4"/>
<reference evidence="4 5" key="1">
    <citation type="submission" date="2019-10" db="EMBL/GenBank/DDBJ databases">
        <title>Actinomadura rubteroloni sp. nov. and Actinomadura macrotermitis sp. nov., isolated from the gut of fungus growing-termite Macrotermes natalensis.</title>
        <authorList>
            <person name="Benndorf R."/>
            <person name="Martin K."/>
            <person name="Kuefner M."/>
            <person name="De Beer W."/>
            <person name="Kaster A.-K."/>
            <person name="Vollmers J."/>
            <person name="Poulsen M."/>
            <person name="Beemelmanns C."/>
        </authorList>
    </citation>
    <scope>NUCLEOTIDE SEQUENCE [LARGE SCALE GENOMIC DNA]</scope>
    <source>
        <strain evidence="4 5">RB68</strain>
    </source>
</reference>
<gene>
    <name evidence="4" type="primary">menE_3</name>
    <name evidence="4" type="ORF">ACRB68_17750</name>
</gene>
<comment type="caution">
    <text evidence="4">The sequence shown here is derived from an EMBL/GenBank/DDBJ whole genome shotgun (WGS) entry which is preliminary data.</text>
</comment>
<protein>
    <submittedName>
        <fullName evidence="4">2-succinylbenzoate--CoA ligase</fullName>
        <ecNumber evidence="4">6.2.1.26</ecNumber>
    </submittedName>
</protein>
<evidence type="ECO:0000259" key="3">
    <source>
        <dbReference type="Pfam" id="PF00501"/>
    </source>
</evidence>
<feature type="domain" description="AMP-dependent synthetase/ligase" evidence="3">
    <location>
        <begin position="384"/>
        <end position="423"/>
    </location>
</feature>
<dbReference type="Pfam" id="PF00501">
    <property type="entry name" value="AMP-binding"/>
    <property type="match status" value="2"/>
</dbReference>
<evidence type="ECO:0000256" key="2">
    <source>
        <dbReference type="SAM" id="MobiDB-lite"/>
    </source>
</evidence>
<dbReference type="PANTHER" id="PTHR22754:SF32">
    <property type="entry name" value="DISCO-INTERACTING PROTEIN 2"/>
    <property type="match status" value="1"/>
</dbReference>
<dbReference type="GO" id="GO:0006633">
    <property type="term" value="P:fatty acid biosynthetic process"/>
    <property type="evidence" value="ECO:0007669"/>
    <property type="project" value="TreeGrafter"/>
</dbReference>
<organism evidence="4 5">
    <name type="scientific">Actinomadura macrotermitis</name>
    <dbReference type="NCBI Taxonomy" id="2585200"/>
    <lineage>
        <taxon>Bacteria</taxon>
        <taxon>Bacillati</taxon>
        <taxon>Actinomycetota</taxon>
        <taxon>Actinomycetes</taxon>
        <taxon>Streptosporangiales</taxon>
        <taxon>Thermomonosporaceae</taxon>
        <taxon>Actinomadura</taxon>
    </lineage>
</organism>
<dbReference type="Gene3D" id="3.30.300.30">
    <property type="match status" value="1"/>
</dbReference>
<keyword evidence="4" id="KW-0436">Ligase</keyword>
<feature type="compositionally biased region" description="Low complexity" evidence="2">
    <location>
        <begin position="578"/>
        <end position="587"/>
    </location>
</feature>
<name>A0A7K0BRC0_9ACTN</name>
<dbReference type="AlphaFoldDB" id="A0A7K0BRC0"/>
<keyword evidence="5" id="KW-1185">Reference proteome</keyword>
<sequence length="587" mass="61647">MHVNGLLDWVHDPVPGRLLRFLQDDGSWTEYSYTGLAGRVRGLAARLTDAGLDRDDTVVIAHRTGPDFVVSFFGVLLAGGTVSPLAPPVALGTAASWRAHAAHVIGTAGARFALADADLADETAAAAADAANAADAAGTACQVLVPDDREEGPAQALPPARTALLQFTSGSRGPTRGVRVSWANLEANLAMIHEWIGGGSESGASWLPLYHDMGLVGGLLVPVVYQMNQGLTRPEQFIMTPLRWLERFGRHGGEIMVMPNFGFDFVVRRVRPEALEGMDFSSVRVVITGAERIRPASLQAFAALLRPHGFDPRTLQPAYGLAEATLAVSGNGLGEAPRVVAVAPGPLRIGDTVVPVHTGTLDDFAAHPGQADGADGGGLLWHVGCGRPLSGTTVEIVDDLGQALPEGRVGEIAVAGPAIAQGYAREDRDASTRFEDGRLLTSDAGFFLDGELYVLGRIGDSLQVRGRNIYVEDLEQALAEEGLFSWHRMAVLAGFAGDVPTVCVVSEVAADSAAVLAVLQPIVGAEVDVRVVRVPKRGIEMTSSGKPRRRLMWQRLLAGELGGEPAVEAGPGGEAEPEAALAAGEGR</sequence>
<evidence type="ECO:0000256" key="1">
    <source>
        <dbReference type="ARBA" id="ARBA00006432"/>
    </source>
</evidence>
<dbReference type="InterPro" id="IPR045851">
    <property type="entry name" value="AMP-bd_C_sf"/>
</dbReference>